<protein>
    <recommendedName>
        <fullName evidence="2">DUF6199 domain-containing protein</fullName>
    </recommendedName>
</protein>
<dbReference type="InterPro" id="IPR045679">
    <property type="entry name" value="DUF6199"/>
</dbReference>
<proteinExistence type="predicted"/>
<feature type="transmembrane region" description="Helical" evidence="1">
    <location>
        <begin position="46"/>
        <end position="65"/>
    </location>
</feature>
<keyword evidence="1" id="KW-1133">Transmembrane helix</keyword>
<evidence type="ECO:0000313" key="3">
    <source>
        <dbReference type="EMBL" id="GIQ63838.1"/>
    </source>
</evidence>
<evidence type="ECO:0000313" key="4">
    <source>
        <dbReference type="Proteomes" id="UP000680304"/>
    </source>
</evidence>
<evidence type="ECO:0000259" key="2">
    <source>
        <dbReference type="Pfam" id="PF19701"/>
    </source>
</evidence>
<accession>A0ABQ4N6M7</accession>
<dbReference type="RefSeq" id="WP_372447109.1">
    <property type="nucleotide sequence ID" value="NZ_BOVJ01000073.1"/>
</dbReference>
<keyword evidence="1" id="KW-0812">Transmembrane</keyword>
<organism evidence="3 4">
    <name type="scientific">Paenibacillus cisolokensis</name>
    <dbReference type="NCBI Taxonomy" id="1658519"/>
    <lineage>
        <taxon>Bacteria</taxon>
        <taxon>Bacillati</taxon>
        <taxon>Bacillota</taxon>
        <taxon>Bacilli</taxon>
        <taxon>Bacillales</taxon>
        <taxon>Paenibacillaceae</taxon>
        <taxon>Paenibacillus</taxon>
    </lineage>
</organism>
<dbReference type="Pfam" id="PF19701">
    <property type="entry name" value="DUF6199"/>
    <property type="match status" value="1"/>
</dbReference>
<keyword evidence="1" id="KW-0472">Membrane</keyword>
<name>A0ABQ4N6M7_9BACL</name>
<reference evidence="3 4" key="1">
    <citation type="submission" date="2021-04" db="EMBL/GenBank/DDBJ databases">
        <title>Draft genome sequence of Paenibacillus cisolokensis, LC2-13A.</title>
        <authorList>
            <person name="Uke A."/>
            <person name="Chhe C."/>
            <person name="Baramee S."/>
            <person name="Kosugi A."/>
        </authorList>
    </citation>
    <scope>NUCLEOTIDE SEQUENCE [LARGE SCALE GENOMIC DNA]</scope>
    <source>
        <strain evidence="3 4">LC2-13A</strain>
    </source>
</reference>
<comment type="caution">
    <text evidence="3">The sequence shown here is derived from an EMBL/GenBank/DDBJ whole genome shotgun (WGS) entry which is preliminary data.</text>
</comment>
<dbReference type="EMBL" id="BOVJ01000073">
    <property type="protein sequence ID" value="GIQ63838.1"/>
    <property type="molecule type" value="Genomic_DNA"/>
</dbReference>
<keyword evidence="4" id="KW-1185">Reference proteome</keyword>
<sequence>MGFISLLLIILGLFMFIRPSIVWKIAESWKSYDASEPSGLYVASTRIGGVLFILAGIGGVLVNWIL</sequence>
<evidence type="ECO:0000256" key="1">
    <source>
        <dbReference type="SAM" id="Phobius"/>
    </source>
</evidence>
<gene>
    <name evidence="3" type="ORF">PACILC2_24060</name>
</gene>
<dbReference type="Proteomes" id="UP000680304">
    <property type="component" value="Unassembled WGS sequence"/>
</dbReference>
<feature type="domain" description="DUF6199" evidence="2">
    <location>
        <begin position="4"/>
        <end position="62"/>
    </location>
</feature>